<keyword evidence="1" id="KW-0732">Signal</keyword>
<keyword evidence="2" id="KW-1185">Reference proteome</keyword>
<feature type="chain" id="PRO_5028936407" evidence="1">
    <location>
        <begin position="25"/>
        <end position="115"/>
    </location>
</feature>
<proteinExistence type="predicted"/>
<dbReference type="Proteomes" id="UP000492821">
    <property type="component" value="Unassembled WGS sequence"/>
</dbReference>
<organism evidence="2 3">
    <name type="scientific">Panagrellus redivivus</name>
    <name type="common">Microworm</name>
    <dbReference type="NCBI Taxonomy" id="6233"/>
    <lineage>
        <taxon>Eukaryota</taxon>
        <taxon>Metazoa</taxon>
        <taxon>Ecdysozoa</taxon>
        <taxon>Nematoda</taxon>
        <taxon>Chromadorea</taxon>
        <taxon>Rhabditida</taxon>
        <taxon>Tylenchina</taxon>
        <taxon>Panagrolaimomorpha</taxon>
        <taxon>Panagrolaimoidea</taxon>
        <taxon>Panagrolaimidae</taxon>
        <taxon>Panagrellus</taxon>
    </lineage>
</organism>
<reference evidence="2" key="1">
    <citation type="journal article" date="2013" name="Genetics">
        <title>The draft genome and transcriptome of Panagrellus redivivus are shaped by the harsh demands of a free-living lifestyle.</title>
        <authorList>
            <person name="Srinivasan J."/>
            <person name="Dillman A.R."/>
            <person name="Macchietto M.G."/>
            <person name="Heikkinen L."/>
            <person name="Lakso M."/>
            <person name="Fracchia K.M."/>
            <person name="Antoshechkin I."/>
            <person name="Mortazavi A."/>
            <person name="Wong G."/>
            <person name="Sternberg P.W."/>
        </authorList>
    </citation>
    <scope>NUCLEOTIDE SEQUENCE [LARGE SCALE GENOMIC DNA]</scope>
    <source>
        <strain evidence="2">MT8872</strain>
    </source>
</reference>
<sequence length="115" mass="12641">MSTSSLSLLASLAAAAFVFAVVDAKCQIFCHQWAADSSFTRCDNAEVKCASNLPEGFLCLNFSTSRPPRCLDMIPETDVGFNPRPRRYKPAPPAYIDYAVDKAPNVEYLQSKESV</sequence>
<accession>A0A7E4VZ77</accession>
<evidence type="ECO:0000256" key="1">
    <source>
        <dbReference type="SAM" id="SignalP"/>
    </source>
</evidence>
<evidence type="ECO:0000313" key="2">
    <source>
        <dbReference type="Proteomes" id="UP000492821"/>
    </source>
</evidence>
<dbReference type="AlphaFoldDB" id="A0A7E4VZ77"/>
<reference evidence="3" key="2">
    <citation type="submission" date="2020-10" db="UniProtKB">
        <authorList>
            <consortium name="WormBaseParasite"/>
        </authorList>
    </citation>
    <scope>IDENTIFICATION</scope>
</reference>
<dbReference type="WBParaSite" id="Pan_g5290.t1">
    <property type="protein sequence ID" value="Pan_g5290.t1"/>
    <property type="gene ID" value="Pan_g5290"/>
</dbReference>
<feature type="signal peptide" evidence="1">
    <location>
        <begin position="1"/>
        <end position="24"/>
    </location>
</feature>
<protein>
    <submittedName>
        <fullName evidence="3">DB domain-containing protein</fullName>
    </submittedName>
</protein>
<evidence type="ECO:0000313" key="3">
    <source>
        <dbReference type="WBParaSite" id="Pan_g5290.t1"/>
    </source>
</evidence>
<name>A0A7E4VZ77_PANRE</name>